<dbReference type="EC" id="3.5.2.6" evidence="2"/>
<evidence type="ECO:0000256" key="1">
    <source>
        <dbReference type="ARBA" id="ARBA00001526"/>
    </source>
</evidence>
<keyword evidence="4" id="KW-0046">Antibiotic resistance</keyword>
<dbReference type="SUPFAM" id="SSF81901">
    <property type="entry name" value="HCP-like"/>
    <property type="match status" value="1"/>
</dbReference>
<dbReference type="SMART" id="SM00671">
    <property type="entry name" value="SEL1"/>
    <property type="match status" value="2"/>
</dbReference>
<organism evidence="5 6">
    <name type="scientific">Helicobacter gastrocanis</name>
    <dbReference type="NCBI Taxonomy" id="2849641"/>
    <lineage>
        <taxon>Bacteria</taxon>
        <taxon>Pseudomonadati</taxon>
        <taxon>Campylobacterota</taxon>
        <taxon>Epsilonproteobacteria</taxon>
        <taxon>Campylobacterales</taxon>
        <taxon>Helicobacteraceae</taxon>
        <taxon>Helicobacter</taxon>
    </lineage>
</organism>
<evidence type="ECO:0000313" key="5">
    <source>
        <dbReference type="EMBL" id="BCZ18322.1"/>
    </source>
</evidence>
<dbReference type="EMBL" id="AP024815">
    <property type="protein sequence ID" value="BCZ18322.1"/>
    <property type="molecule type" value="Genomic_DNA"/>
</dbReference>
<geneLocation type="plasmid" evidence="5 6">
    <name>pNHP190003_1</name>
</geneLocation>
<evidence type="ECO:0000256" key="4">
    <source>
        <dbReference type="ARBA" id="ARBA00023251"/>
    </source>
</evidence>
<proteinExistence type="predicted"/>
<gene>
    <name evidence="5" type="ORF">NHP190003_16040</name>
</gene>
<comment type="catalytic activity">
    <reaction evidence="1">
        <text>a beta-lactam + H2O = a substituted beta-amino acid</text>
        <dbReference type="Rhea" id="RHEA:20401"/>
        <dbReference type="ChEBI" id="CHEBI:15377"/>
        <dbReference type="ChEBI" id="CHEBI:35627"/>
        <dbReference type="ChEBI" id="CHEBI:140347"/>
        <dbReference type="EC" id="3.5.2.6"/>
    </reaction>
</comment>
<keyword evidence="6" id="KW-1185">Reference proteome</keyword>
<accession>A0ABN6I5P6</accession>
<keyword evidence="3" id="KW-1015">Disulfide bond</keyword>
<evidence type="ECO:0000313" key="6">
    <source>
        <dbReference type="Proteomes" id="UP000826775"/>
    </source>
</evidence>
<dbReference type="RefSeq" id="WP_221281261.1">
    <property type="nucleotide sequence ID" value="NZ_AP024815.1"/>
</dbReference>
<dbReference type="Pfam" id="PF08238">
    <property type="entry name" value="Sel1"/>
    <property type="match status" value="2"/>
</dbReference>
<evidence type="ECO:0000256" key="3">
    <source>
        <dbReference type="ARBA" id="ARBA00023157"/>
    </source>
</evidence>
<reference evidence="5 6" key="1">
    <citation type="submission" date="2021-07" db="EMBL/GenBank/DDBJ databases">
        <title>Novel Helicobacter sp. Isolated from a dog.</title>
        <authorList>
            <person name="Rimbara E."/>
            <person name="Suzuki M."/>
        </authorList>
    </citation>
    <scope>NUCLEOTIDE SEQUENCE [LARGE SCALE GENOMIC DNA]</scope>
    <source>
        <strain evidence="6">NHP19-003</strain>
        <plasmid evidence="5 6">pNHP190003_1</plasmid>
    </source>
</reference>
<sequence>MEGLLKKAGQVVLSVLLCLSWIHANEKADRYLKTGLEARKNNNHLKALQNFQEAAKLGDARGYYNLAMMYKNGVYGTGFGQDKKMARYFFQKACDLNRQFGCQDVEGTEPYQDQSIGSVESNQYIP</sequence>
<dbReference type="Proteomes" id="UP000826775">
    <property type="component" value="Plasmid pNHP190003_1"/>
</dbReference>
<evidence type="ECO:0000256" key="2">
    <source>
        <dbReference type="ARBA" id="ARBA00012865"/>
    </source>
</evidence>
<name>A0ABN6I5P6_9HELI</name>
<dbReference type="InterPro" id="IPR006597">
    <property type="entry name" value="Sel1-like"/>
</dbReference>
<keyword evidence="5" id="KW-0614">Plasmid</keyword>
<dbReference type="Gene3D" id="1.25.40.10">
    <property type="entry name" value="Tetratricopeptide repeat domain"/>
    <property type="match status" value="1"/>
</dbReference>
<protein>
    <recommendedName>
        <fullName evidence="2">beta-lactamase</fullName>
        <ecNumber evidence="2">3.5.2.6</ecNumber>
    </recommendedName>
</protein>
<dbReference type="InterPro" id="IPR011990">
    <property type="entry name" value="TPR-like_helical_dom_sf"/>
</dbReference>